<evidence type="ECO:0000313" key="4">
    <source>
        <dbReference type="Proteomes" id="UP000184932"/>
    </source>
</evidence>
<dbReference type="Proteomes" id="UP000184932">
    <property type="component" value="Unassembled WGS sequence"/>
</dbReference>
<dbReference type="PANTHER" id="PTHR48081">
    <property type="entry name" value="AB HYDROLASE SUPERFAMILY PROTEIN C4A8.06C"/>
    <property type="match status" value="1"/>
</dbReference>
<dbReference type="STRING" id="1217970.SAMN05444002_2419"/>
<dbReference type="GO" id="GO:0016787">
    <property type="term" value="F:hydrolase activity"/>
    <property type="evidence" value="ECO:0007669"/>
    <property type="project" value="UniProtKB-KW"/>
</dbReference>
<evidence type="ECO:0000313" key="3">
    <source>
        <dbReference type="EMBL" id="SIO05906.1"/>
    </source>
</evidence>
<proteinExistence type="predicted"/>
<dbReference type="RefSeq" id="WP_074256441.1">
    <property type="nucleotide sequence ID" value="NZ_FSRL01000001.1"/>
</dbReference>
<evidence type="ECO:0000256" key="1">
    <source>
        <dbReference type="ARBA" id="ARBA00022801"/>
    </source>
</evidence>
<dbReference type="InterPro" id="IPR029058">
    <property type="entry name" value="AB_hydrolase_fold"/>
</dbReference>
<name>A0A1N6GEJ5_9RHOB</name>
<dbReference type="PANTHER" id="PTHR48081:SF33">
    <property type="entry name" value="KYNURENINE FORMAMIDASE"/>
    <property type="match status" value="1"/>
</dbReference>
<gene>
    <name evidence="3" type="ORF">SAMN05444002_2419</name>
</gene>
<keyword evidence="1" id="KW-0378">Hydrolase</keyword>
<protein>
    <submittedName>
        <fullName evidence="3">Acetyl esterase/lipase</fullName>
    </submittedName>
</protein>
<accession>A0A1N6GEJ5</accession>
<feature type="domain" description="Alpha/beta hydrolase fold-3" evidence="2">
    <location>
        <begin position="68"/>
        <end position="175"/>
    </location>
</feature>
<dbReference type="OrthoDB" id="9771666at2"/>
<reference evidence="4" key="1">
    <citation type="submission" date="2016-11" db="EMBL/GenBank/DDBJ databases">
        <authorList>
            <person name="Varghese N."/>
            <person name="Submissions S."/>
        </authorList>
    </citation>
    <scope>NUCLEOTIDE SEQUENCE [LARGE SCALE GENOMIC DNA]</scope>
    <source>
        <strain evidence="4">DSM 29440</strain>
    </source>
</reference>
<dbReference type="EMBL" id="FSRL01000001">
    <property type="protein sequence ID" value="SIO05906.1"/>
    <property type="molecule type" value="Genomic_DNA"/>
</dbReference>
<dbReference type="AlphaFoldDB" id="A0A1N6GEJ5"/>
<dbReference type="Gene3D" id="3.40.50.1820">
    <property type="entry name" value="alpha/beta hydrolase"/>
    <property type="match status" value="1"/>
</dbReference>
<evidence type="ECO:0000259" key="2">
    <source>
        <dbReference type="Pfam" id="PF07859"/>
    </source>
</evidence>
<dbReference type="InterPro" id="IPR050300">
    <property type="entry name" value="GDXG_lipolytic_enzyme"/>
</dbReference>
<dbReference type="SUPFAM" id="SSF53474">
    <property type="entry name" value="alpha/beta-Hydrolases"/>
    <property type="match status" value="1"/>
</dbReference>
<sequence length="274" mass="29597">MTDPTAFDNASFIPDGASYPDRWAEAAREFRSVEAALGRARLNEPYGDHPSEKYDLFFPNSASPEGTLIFIHGGFWRAFSRTDWSHLAAGATARGWAVAMPSYPLCPEVKVSDITRSIARAVSAIALKTRGKIALTGHSAGGHLALRMLDPTLDLGTARARLSRCLAISPLTHLAPLRDVPLNDTLQLTESEAKSESPIHQPAPSTPVHVLVGAAERPSFLAQAHALPWGVPVTEAPDLHHFNVIDFLADPDHPFTAWLANEGAEPPNWPNPSA</sequence>
<dbReference type="Pfam" id="PF07859">
    <property type="entry name" value="Abhydrolase_3"/>
    <property type="match status" value="1"/>
</dbReference>
<dbReference type="InterPro" id="IPR013094">
    <property type="entry name" value="AB_hydrolase_3"/>
</dbReference>
<keyword evidence="4" id="KW-1185">Reference proteome</keyword>
<organism evidence="3 4">
    <name type="scientific">Vannielia litorea</name>
    <dbReference type="NCBI Taxonomy" id="1217970"/>
    <lineage>
        <taxon>Bacteria</taxon>
        <taxon>Pseudomonadati</taxon>
        <taxon>Pseudomonadota</taxon>
        <taxon>Alphaproteobacteria</taxon>
        <taxon>Rhodobacterales</taxon>
        <taxon>Paracoccaceae</taxon>
        <taxon>Vannielia</taxon>
    </lineage>
</organism>